<evidence type="ECO:0008006" key="2">
    <source>
        <dbReference type="Google" id="ProtNLM"/>
    </source>
</evidence>
<organism evidence="1">
    <name type="scientific">bioreactor metagenome</name>
    <dbReference type="NCBI Taxonomy" id="1076179"/>
    <lineage>
        <taxon>unclassified sequences</taxon>
        <taxon>metagenomes</taxon>
        <taxon>ecological metagenomes</taxon>
    </lineage>
</organism>
<sequence length="65" mass="6807">MDPAPSTWMPKLEENLKATTDPDKVAAVAGATHSSGYAKLLYKAVIEKAEAGDTTTAVVDTEVAE</sequence>
<dbReference type="EMBL" id="VSSQ01103530">
    <property type="protein sequence ID" value="MPN44415.1"/>
    <property type="molecule type" value="Genomic_DNA"/>
</dbReference>
<evidence type="ECO:0000313" key="1">
    <source>
        <dbReference type="EMBL" id="MPN44415.1"/>
    </source>
</evidence>
<dbReference type="AlphaFoldDB" id="A0A645HZF1"/>
<proteinExistence type="predicted"/>
<name>A0A645HZF1_9ZZZZ</name>
<gene>
    <name evidence="1" type="ORF">SDC9_191980</name>
</gene>
<protein>
    <recommendedName>
        <fullName evidence="2">FMN-binding domain-containing protein</fullName>
    </recommendedName>
</protein>
<dbReference type="Gene3D" id="3.90.1010.20">
    <property type="match status" value="1"/>
</dbReference>
<comment type="caution">
    <text evidence="1">The sequence shown here is derived from an EMBL/GenBank/DDBJ whole genome shotgun (WGS) entry which is preliminary data.</text>
</comment>
<accession>A0A645HZF1</accession>
<reference evidence="1" key="1">
    <citation type="submission" date="2019-08" db="EMBL/GenBank/DDBJ databases">
        <authorList>
            <person name="Kucharzyk K."/>
            <person name="Murdoch R.W."/>
            <person name="Higgins S."/>
            <person name="Loffler F."/>
        </authorList>
    </citation>
    <scope>NUCLEOTIDE SEQUENCE</scope>
</reference>